<organism evidence="2 3">
    <name type="scientific">Yersinia intermedia</name>
    <dbReference type="NCBI Taxonomy" id="631"/>
    <lineage>
        <taxon>Bacteria</taxon>
        <taxon>Pseudomonadati</taxon>
        <taxon>Pseudomonadota</taxon>
        <taxon>Gammaproteobacteria</taxon>
        <taxon>Enterobacterales</taxon>
        <taxon>Yersiniaceae</taxon>
        <taxon>Yersinia</taxon>
    </lineage>
</organism>
<reference evidence="3" key="1">
    <citation type="submission" date="2015-03" db="EMBL/GenBank/DDBJ databases">
        <authorList>
            <consortium name="Pathogen Informatics"/>
        </authorList>
    </citation>
    <scope>NUCLEOTIDE SEQUENCE [LARGE SCALE GENOMIC DNA]</scope>
    <source>
        <strain evidence="3">R148</strain>
    </source>
</reference>
<dbReference type="GeneID" id="61814663"/>
<proteinExistence type="predicted"/>
<dbReference type="Proteomes" id="UP000043316">
    <property type="component" value="Unassembled WGS sequence"/>
</dbReference>
<evidence type="ECO:0008006" key="4">
    <source>
        <dbReference type="Google" id="ProtNLM"/>
    </source>
</evidence>
<keyword evidence="1" id="KW-0732">Signal</keyword>
<sequence>MKKLLFVITLCSIGTAGATCNVPENIEGKDFIMAISASYSPTNPMAGNVYKMQYRGDKKYNYKVLNNGNDYSGQYQYKRIADNIGIISSEEMFGEKLAKYTLTLICDNENSGVYFYQQSDGVAGNRSNTSHYYLLN</sequence>
<feature type="chain" id="PRO_5005221089" description="Lipoprotein" evidence="1">
    <location>
        <begin position="19"/>
        <end position="136"/>
    </location>
</feature>
<evidence type="ECO:0000313" key="2">
    <source>
        <dbReference type="EMBL" id="CRY53844.1"/>
    </source>
</evidence>
<protein>
    <recommendedName>
        <fullName evidence="4">Lipoprotein</fullName>
    </recommendedName>
</protein>
<evidence type="ECO:0000313" key="3">
    <source>
        <dbReference type="Proteomes" id="UP000043316"/>
    </source>
</evidence>
<dbReference type="EMBL" id="CWJI01000001">
    <property type="protein sequence ID" value="CRY53844.1"/>
    <property type="molecule type" value="Genomic_DNA"/>
</dbReference>
<dbReference type="RefSeq" id="WP_019210029.1">
    <property type="nucleotide sequence ID" value="NZ_CWJI01000001.1"/>
</dbReference>
<feature type="signal peptide" evidence="1">
    <location>
        <begin position="1"/>
        <end position="18"/>
    </location>
</feature>
<evidence type="ECO:0000256" key="1">
    <source>
        <dbReference type="SAM" id="SignalP"/>
    </source>
</evidence>
<accession>A0A0H5LRW3</accession>
<name>A0A0H5LRW3_YERIN</name>
<gene>
    <name evidence="2" type="ORF">ERS008476_00748</name>
</gene>
<dbReference type="AlphaFoldDB" id="A0A0H5LRW3"/>